<feature type="domain" description="PNPLA" evidence="3">
    <location>
        <begin position="6"/>
        <end position="211"/>
    </location>
</feature>
<feature type="short sequence motif" description="DGA/G" evidence="2">
    <location>
        <begin position="198"/>
        <end position="200"/>
    </location>
</feature>
<reference evidence="4 5" key="1">
    <citation type="submission" date="2019-10" db="EMBL/GenBank/DDBJ databases">
        <title>Georgenia wutianyii sp. nov. and Georgenia yuyongxinii sp. nov. isolated from plateau pika (Ochotona curzoniae) in the Qinghai-Tibet plateau of China.</title>
        <authorList>
            <person name="Tian Z."/>
        </authorList>
    </citation>
    <scope>NUCLEOTIDE SEQUENCE [LARGE SCALE GENOMIC DNA]</scope>
    <source>
        <strain evidence="4 5">DSM 21501</strain>
    </source>
</reference>
<dbReference type="OrthoDB" id="9770965at2"/>
<feature type="short sequence motif" description="GXSXG" evidence="2">
    <location>
        <begin position="37"/>
        <end position="41"/>
    </location>
</feature>
<dbReference type="PANTHER" id="PTHR46394:SF1">
    <property type="entry name" value="PNPLA DOMAIN-CONTAINING PROTEIN"/>
    <property type="match status" value="1"/>
</dbReference>
<feature type="active site" description="Proton acceptor" evidence="2">
    <location>
        <position position="198"/>
    </location>
</feature>
<comment type="caution">
    <text evidence="4">The sequence shown here is derived from an EMBL/GenBank/DDBJ whole genome shotgun (WGS) entry which is preliminary data.</text>
</comment>
<keyword evidence="2" id="KW-0378">Hydrolase</keyword>
<keyword evidence="1 2" id="KW-0443">Lipid metabolism</keyword>
<evidence type="ECO:0000313" key="5">
    <source>
        <dbReference type="Proteomes" id="UP000451860"/>
    </source>
</evidence>
<dbReference type="InterPro" id="IPR052580">
    <property type="entry name" value="Lipid_Hydrolase"/>
</dbReference>
<dbReference type="PROSITE" id="PS51635">
    <property type="entry name" value="PNPLA"/>
    <property type="match status" value="1"/>
</dbReference>
<evidence type="ECO:0000313" key="4">
    <source>
        <dbReference type="EMBL" id="KAE8764008.1"/>
    </source>
</evidence>
<evidence type="ECO:0000256" key="2">
    <source>
        <dbReference type="PROSITE-ProRule" id="PRU01161"/>
    </source>
</evidence>
<accession>A0A7J5UNN4</accession>
<dbReference type="GO" id="GO:0016042">
    <property type="term" value="P:lipid catabolic process"/>
    <property type="evidence" value="ECO:0007669"/>
    <property type="project" value="UniProtKB-UniRule"/>
</dbReference>
<dbReference type="PANTHER" id="PTHR46394">
    <property type="entry name" value="ANNEXIN"/>
    <property type="match status" value="1"/>
</dbReference>
<dbReference type="InterPro" id="IPR002641">
    <property type="entry name" value="PNPLA_dom"/>
</dbReference>
<keyword evidence="2" id="KW-0442">Lipid degradation</keyword>
<feature type="active site" description="Nucleophile" evidence="2">
    <location>
        <position position="39"/>
    </location>
</feature>
<organism evidence="4 5">
    <name type="scientific">Georgenia thermotolerans</name>
    <dbReference type="NCBI Taxonomy" id="527326"/>
    <lineage>
        <taxon>Bacteria</taxon>
        <taxon>Bacillati</taxon>
        <taxon>Actinomycetota</taxon>
        <taxon>Actinomycetes</taxon>
        <taxon>Micrococcales</taxon>
        <taxon>Bogoriellaceae</taxon>
        <taxon>Georgenia</taxon>
    </lineage>
</organism>
<name>A0A7J5UNN4_9MICO</name>
<dbReference type="RefSeq" id="WP_152202197.1">
    <property type="nucleotide sequence ID" value="NZ_VUKF01000011.1"/>
</dbReference>
<proteinExistence type="predicted"/>
<dbReference type="InterPro" id="IPR016035">
    <property type="entry name" value="Acyl_Trfase/lysoPLipase"/>
</dbReference>
<dbReference type="CDD" id="cd07207">
    <property type="entry name" value="Pat_ExoU_VipD_like"/>
    <property type="match status" value="1"/>
</dbReference>
<feature type="short sequence motif" description="GXGXXG" evidence="2">
    <location>
        <begin position="10"/>
        <end position="15"/>
    </location>
</feature>
<gene>
    <name evidence="4" type="ORF">GB883_11115</name>
</gene>
<dbReference type="Proteomes" id="UP000451860">
    <property type="component" value="Unassembled WGS sequence"/>
</dbReference>
<dbReference type="EMBL" id="WHJE01000046">
    <property type="protein sequence ID" value="KAE8764008.1"/>
    <property type="molecule type" value="Genomic_DNA"/>
</dbReference>
<protein>
    <submittedName>
        <fullName evidence="4">Esterase</fullName>
    </submittedName>
</protein>
<dbReference type="GO" id="GO:0016787">
    <property type="term" value="F:hydrolase activity"/>
    <property type="evidence" value="ECO:0007669"/>
    <property type="project" value="UniProtKB-UniRule"/>
</dbReference>
<dbReference type="Pfam" id="PF01734">
    <property type="entry name" value="Patatin"/>
    <property type="match status" value="1"/>
</dbReference>
<evidence type="ECO:0000259" key="3">
    <source>
        <dbReference type="PROSITE" id="PS51635"/>
    </source>
</evidence>
<dbReference type="Gene3D" id="3.40.1090.10">
    <property type="entry name" value="Cytosolic phospholipase A2 catalytic domain"/>
    <property type="match status" value="2"/>
</dbReference>
<keyword evidence="5" id="KW-1185">Reference proteome</keyword>
<dbReference type="AlphaFoldDB" id="A0A7J5UNN4"/>
<sequence>MTRCDLVLEGGGVKGIALVGALSVLEERGYAVQRVAGTSAGAIVGALVAAGMPASRIAELVEALDYRKFRDRGPEDLVPVLGPAVSLLFQDGVYEGRYLKEWLTARLAEQSVHTFADLRITDDPGTALPPERRFRFVAVATDVTRGRLVALPWEYDQYGLTADAVPVEDAVRASMSIPFFFEPVKLRPPAGRERVLVDGGLLSNFPVQLFDRRDDRPPRWPTFGIKLSARQSVWPERDVRGPAGLARAMLETLIGHADRVHVEDPDVVERTIFVDTLGVRATDFDLDRDTARRLFANGRAAAEQFLQSWDWDAYLAGRTARERVPE</sequence>
<dbReference type="SUPFAM" id="SSF52151">
    <property type="entry name" value="FabD/lysophospholipase-like"/>
    <property type="match status" value="1"/>
</dbReference>
<evidence type="ECO:0000256" key="1">
    <source>
        <dbReference type="ARBA" id="ARBA00023098"/>
    </source>
</evidence>